<reference evidence="4 5" key="1">
    <citation type="journal article" date="2024" name="bioRxiv">
        <title>A reference genome for Trichogramma kaykai: A tiny desert-dwelling parasitoid wasp with competing sex-ratio distorters.</title>
        <authorList>
            <person name="Culotta J."/>
            <person name="Lindsey A.R."/>
        </authorList>
    </citation>
    <scope>NUCLEOTIDE SEQUENCE [LARGE SCALE GENOMIC DNA]</scope>
    <source>
        <strain evidence="4 5">KSX58</strain>
    </source>
</reference>
<feature type="domain" description="Calponin-homology (CH)" evidence="3">
    <location>
        <begin position="26"/>
        <end position="131"/>
    </location>
</feature>
<dbReference type="Pfam" id="PF06294">
    <property type="entry name" value="CH_2"/>
    <property type="match status" value="1"/>
</dbReference>
<feature type="compositionally biased region" description="Basic and acidic residues" evidence="1">
    <location>
        <begin position="156"/>
        <end position="170"/>
    </location>
</feature>
<dbReference type="GO" id="GO:0005737">
    <property type="term" value="C:cytoplasm"/>
    <property type="evidence" value="ECO:0007669"/>
    <property type="project" value="UniProtKB-ARBA"/>
</dbReference>
<evidence type="ECO:0000256" key="2">
    <source>
        <dbReference type="SAM" id="Phobius"/>
    </source>
</evidence>
<dbReference type="InterPro" id="IPR001715">
    <property type="entry name" value="CH_dom"/>
</dbReference>
<name>A0ABD2X984_9HYME</name>
<dbReference type="Proteomes" id="UP001627154">
    <property type="component" value="Unassembled WGS sequence"/>
</dbReference>
<feature type="region of interest" description="Disordered" evidence="1">
    <location>
        <begin position="1"/>
        <end position="20"/>
    </location>
</feature>
<dbReference type="PANTHER" id="PTHR12509:SF9">
    <property type="entry name" value="SPERM FLAGELLAR PROTEIN 1 ISOFORM X1"/>
    <property type="match status" value="1"/>
</dbReference>
<dbReference type="SUPFAM" id="SSF47576">
    <property type="entry name" value="Calponin-homology domain, CH-domain"/>
    <property type="match status" value="1"/>
</dbReference>
<evidence type="ECO:0000256" key="1">
    <source>
        <dbReference type="SAM" id="MobiDB-lite"/>
    </source>
</evidence>
<dbReference type="PANTHER" id="PTHR12509">
    <property type="entry name" value="SPERMATOGENESIS-ASSOCIATED 4-RELATED"/>
    <property type="match status" value="1"/>
</dbReference>
<keyword evidence="2" id="KW-0812">Transmembrane</keyword>
<feature type="region of interest" description="Disordered" evidence="1">
    <location>
        <begin position="151"/>
        <end position="170"/>
    </location>
</feature>
<evidence type="ECO:0000259" key="3">
    <source>
        <dbReference type="PROSITE" id="PS50021"/>
    </source>
</evidence>
<protein>
    <recommendedName>
        <fullName evidence="3">Calponin-homology (CH) domain-containing protein</fullName>
    </recommendedName>
</protein>
<keyword evidence="5" id="KW-1185">Reference proteome</keyword>
<sequence>MKAPQTKDDQQLSGSREDVSDRIPETARIEDIFEWIDGIPLSKATKNLARDFSDAVLMAEILKFYYPNLVAKHNYVPGNSIQTKRDNWNTLNRKVLMKIDMRLSAETIEHLAHSQPGVIDRLLVDFREKQMAINAKNVEQQALTRGDNVVTAGKSPRSEHRESIESEKADTLTPRATLAKAVSLQEEPVRRRWFFVRIGAALLGAVLAILRFLLAILCFWRWFSSRDGCDACQPVKKETRTIRTEEELEQDELANLRESYEQARNDLHVKSDVIKTLCHKIAFLEGTMKLKDMKIATLTNHLDHQQLQGVSVMMDAPASGARHPNISNAVNAALKKRTRMQL</sequence>
<dbReference type="InterPro" id="IPR036872">
    <property type="entry name" value="CH_dom_sf"/>
</dbReference>
<keyword evidence="2" id="KW-0472">Membrane</keyword>
<dbReference type="InterPro" id="IPR010441">
    <property type="entry name" value="CH_2"/>
</dbReference>
<keyword evidence="2" id="KW-1133">Transmembrane helix</keyword>
<evidence type="ECO:0000313" key="4">
    <source>
        <dbReference type="EMBL" id="KAL3401815.1"/>
    </source>
</evidence>
<dbReference type="AlphaFoldDB" id="A0ABD2X984"/>
<dbReference type="InterPro" id="IPR052111">
    <property type="entry name" value="Spermatogenesis_Ciliary_MAP"/>
</dbReference>
<proteinExistence type="predicted"/>
<dbReference type="Gene3D" id="1.10.418.10">
    <property type="entry name" value="Calponin-like domain"/>
    <property type="match status" value="1"/>
</dbReference>
<comment type="caution">
    <text evidence="4">The sequence shown here is derived from an EMBL/GenBank/DDBJ whole genome shotgun (WGS) entry which is preliminary data.</text>
</comment>
<accession>A0ABD2X984</accession>
<organism evidence="4 5">
    <name type="scientific">Trichogramma kaykai</name>
    <dbReference type="NCBI Taxonomy" id="54128"/>
    <lineage>
        <taxon>Eukaryota</taxon>
        <taxon>Metazoa</taxon>
        <taxon>Ecdysozoa</taxon>
        <taxon>Arthropoda</taxon>
        <taxon>Hexapoda</taxon>
        <taxon>Insecta</taxon>
        <taxon>Pterygota</taxon>
        <taxon>Neoptera</taxon>
        <taxon>Endopterygota</taxon>
        <taxon>Hymenoptera</taxon>
        <taxon>Apocrita</taxon>
        <taxon>Proctotrupomorpha</taxon>
        <taxon>Chalcidoidea</taxon>
        <taxon>Trichogrammatidae</taxon>
        <taxon>Trichogramma</taxon>
    </lineage>
</organism>
<dbReference type="PROSITE" id="PS50021">
    <property type="entry name" value="CH"/>
    <property type="match status" value="1"/>
</dbReference>
<dbReference type="EMBL" id="JBJJXI010000043">
    <property type="protein sequence ID" value="KAL3401815.1"/>
    <property type="molecule type" value="Genomic_DNA"/>
</dbReference>
<gene>
    <name evidence="4" type="ORF">TKK_005163</name>
</gene>
<evidence type="ECO:0000313" key="5">
    <source>
        <dbReference type="Proteomes" id="UP001627154"/>
    </source>
</evidence>
<feature type="transmembrane region" description="Helical" evidence="2">
    <location>
        <begin position="200"/>
        <end position="223"/>
    </location>
</feature>
<dbReference type="FunFam" id="1.10.418.10:FF:000059">
    <property type="entry name" value="RIKEN cDNA 6430531B16 gene"/>
    <property type="match status" value="1"/>
</dbReference>